<feature type="compositionally biased region" description="Basic and acidic residues" evidence="3">
    <location>
        <begin position="1"/>
        <end position="17"/>
    </location>
</feature>
<dbReference type="InterPro" id="IPR023370">
    <property type="entry name" value="TrmO-like_N"/>
</dbReference>
<dbReference type="RefSeq" id="WP_032898585.1">
    <property type="nucleotide sequence ID" value="NZ_CP088147.1"/>
</dbReference>
<dbReference type="Pfam" id="PF01980">
    <property type="entry name" value="TrmO_N"/>
    <property type="match status" value="1"/>
</dbReference>
<evidence type="ECO:0000256" key="3">
    <source>
        <dbReference type="SAM" id="MobiDB-lite"/>
    </source>
</evidence>
<gene>
    <name evidence="5" type="primary">tsaA</name>
    <name evidence="5" type="ORF">LRP29_16930</name>
</gene>
<evidence type="ECO:0000259" key="4">
    <source>
        <dbReference type="PROSITE" id="PS51668"/>
    </source>
</evidence>
<keyword evidence="6" id="KW-1185">Reference proteome</keyword>
<dbReference type="InterPro" id="IPR023368">
    <property type="entry name" value="UPF0066_cons_site"/>
</dbReference>
<dbReference type="AlphaFoldDB" id="A0AB38T3P6"/>
<evidence type="ECO:0000256" key="2">
    <source>
        <dbReference type="ARBA" id="ARBA00033753"/>
    </source>
</evidence>
<dbReference type="InterPro" id="IPR040372">
    <property type="entry name" value="YaeB-like"/>
</dbReference>
<keyword evidence="1" id="KW-0949">S-adenosyl-L-methionine</keyword>
<sequence length="178" mass="19739">MTGPREMFEAREDEQRLENNPALMPPDDGIVFIGRIASPWTTRETCPKNMRAARETGQKAVLTIDAPYRNGLRGLERASHVIILSWLHHAPRDLIVQKPRHAAEAKGVFSLRSPARPNPIGLHVARLVGLDQNTGRIDLDAIDVLDGTPVIDIKPYFASTDAIPEATIEGRDEPGVRR</sequence>
<name>A0AB38T3P6_9HYPH</name>
<dbReference type="Proteomes" id="UP001060070">
    <property type="component" value="Chromosome"/>
</dbReference>
<dbReference type="InterPro" id="IPR036414">
    <property type="entry name" value="YaeB_N_sf"/>
</dbReference>
<feature type="domain" description="TsaA-like" evidence="4">
    <location>
        <begin position="30"/>
        <end position="165"/>
    </location>
</feature>
<dbReference type="CDD" id="cd09281">
    <property type="entry name" value="UPF0066"/>
    <property type="match status" value="1"/>
</dbReference>
<dbReference type="PROSITE" id="PS01318">
    <property type="entry name" value="TSAA_1"/>
    <property type="match status" value="1"/>
</dbReference>
<dbReference type="PROSITE" id="PS51668">
    <property type="entry name" value="TSAA_2"/>
    <property type="match status" value="1"/>
</dbReference>
<feature type="region of interest" description="Disordered" evidence="3">
    <location>
        <begin position="1"/>
        <end position="22"/>
    </location>
</feature>
<dbReference type="NCBIfam" id="TIGR00104">
    <property type="entry name" value="tRNA_TsaA"/>
    <property type="match status" value="1"/>
</dbReference>
<protein>
    <submittedName>
        <fullName evidence="5">tRNA (N6-threonylcarbamoyladenosine(37)-N6)-methyltransferase TrmO</fullName>
    </submittedName>
</protein>
<reference evidence="5 6" key="1">
    <citation type="journal article" date="2022" name="Microbiol. Resour. Announc.">
        <title>Complete Genome Sequence of Mesorhizobium ciceri Strain R30, a Rhizobium Used as a Commercial Inoculant for Chickpea in Argentina.</title>
        <authorList>
            <person name="Foresto E."/>
            <person name="Revale S."/>
            <person name="Primo E."/>
            <person name="Nievas F."/>
            <person name="Carezzano E."/>
            <person name="Puente M."/>
            <person name="Alzari P."/>
            <person name="Mart M."/>
            <person name="Ben-Assaya M."/>
            <person name="Mornico D."/>
            <person name="Santoro M."/>
            <person name="Mart F."/>
            <person name="Giordano W."/>
            <person name="Bogino P."/>
        </authorList>
    </citation>
    <scope>NUCLEOTIDE SEQUENCE [LARGE SCALE GENOMIC DNA]</scope>
    <source>
        <strain evidence="5 6">R30</strain>
    </source>
</reference>
<dbReference type="InterPro" id="IPR036413">
    <property type="entry name" value="YaeB-like_sf"/>
</dbReference>
<accession>A0AB38T3P6</accession>
<evidence type="ECO:0000256" key="1">
    <source>
        <dbReference type="ARBA" id="ARBA00022691"/>
    </source>
</evidence>
<dbReference type="Gene3D" id="2.40.30.70">
    <property type="entry name" value="YaeB-like"/>
    <property type="match status" value="1"/>
</dbReference>
<dbReference type="PANTHER" id="PTHR12818">
    <property type="entry name" value="TRNA (ADENINE(37)-N6)-METHYLTRANSFERASE"/>
    <property type="match status" value="1"/>
</dbReference>
<proteinExistence type="inferred from homology"/>
<evidence type="ECO:0000313" key="6">
    <source>
        <dbReference type="Proteomes" id="UP001060070"/>
    </source>
</evidence>
<dbReference type="PANTHER" id="PTHR12818:SF0">
    <property type="entry name" value="TRNA (ADENINE(37)-N6)-METHYLTRANSFERASE"/>
    <property type="match status" value="1"/>
</dbReference>
<evidence type="ECO:0000313" key="5">
    <source>
        <dbReference type="EMBL" id="UTU49197.1"/>
    </source>
</evidence>
<dbReference type="EMBL" id="CP088147">
    <property type="protein sequence ID" value="UTU49197.1"/>
    <property type="molecule type" value="Genomic_DNA"/>
</dbReference>
<comment type="similarity">
    <text evidence="2">Belongs to the tRNA methyltransferase O family.</text>
</comment>
<dbReference type="SUPFAM" id="SSF118196">
    <property type="entry name" value="YaeB-like"/>
    <property type="match status" value="1"/>
</dbReference>
<organism evidence="5 6">
    <name type="scientific">Mesorhizobium ciceri</name>
    <dbReference type="NCBI Taxonomy" id="39645"/>
    <lineage>
        <taxon>Bacteria</taxon>
        <taxon>Pseudomonadati</taxon>
        <taxon>Pseudomonadota</taxon>
        <taxon>Alphaproteobacteria</taxon>
        <taxon>Hyphomicrobiales</taxon>
        <taxon>Phyllobacteriaceae</taxon>
        <taxon>Mesorhizobium</taxon>
    </lineage>
</organism>